<dbReference type="InterPro" id="IPR051044">
    <property type="entry name" value="MAG_DAG_Lipase"/>
</dbReference>
<feature type="signal peptide" evidence="1">
    <location>
        <begin position="1"/>
        <end position="24"/>
    </location>
</feature>
<evidence type="ECO:0000313" key="4">
    <source>
        <dbReference type="Proteomes" id="UP000276260"/>
    </source>
</evidence>
<keyword evidence="4" id="KW-1185">Reference proteome</keyword>
<dbReference type="Pfam" id="PF12146">
    <property type="entry name" value="Hydrolase_4"/>
    <property type="match status" value="1"/>
</dbReference>
<keyword evidence="3" id="KW-0378">Hydrolase</keyword>
<dbReference type="RefSeq" id="WP_052749389.1">
    <property type="nucleotide sequence ID" value="NZ_LAVS01000087.1"/>
</dbReference>
<dbReference type="OrthoDB" id="9788260at2"/>
<dbReference type="InterPro" id="IPR022742">
    <property type="entry name" value="Hydrolase_4"/>
</dbReference>
<dbReference type="SUPFAM" id="SSF53474">
    <property type="entry name" value="alpha/beta-Hydrolases"/>
    <property type="match status" value="1"/>
</dbReference>
<comment type="caution">
    <text evidence="3">The sequence shown here is derived from an EMBL/GenBank/DDBJ whole genome shotgun (WGS) entry which is preliminary data.</text>
</comment>
<dbReference type="InterPro" id="IPR029058">
    <property type="entry name" value="AB_hydrolase_fold"/>
</dbReference>
<dbReference type="EMBL" id="RRCF01000008">
    <property type="protein sequence ID" value="RRJ18453.1"/>
    <property type="molecule type" value="Genomic_DNA"/>
</dbReference>
<dbReference type="AlphaFoldDB" id="A0A3P3QDP3"/>
<reference evidence="3 4" key="1">
    <citation type="submission" date="2018-11" db="EMBL/GenBank/DDBJ databases">
        <title>Draft genome analysis of Rheinheimera mesophila isolated from an industrial waste site.</title>
        <authorList>
            <person name="Yu Q."/>
            <person name="Qi Y."/>
            <person name="Zhang H."/>
            <person name="Lu Y."/>
            <person name="Pu J."/>
        </authorList>
    </citation>
    <scope>NUCLEOTIDE SEQUENCE [LARGE SCALE GENOMIC DNA]</scope>
    <source>
        <strain evidence="3 4">IITR13</strain>
    </source>
</reference>
<dbReference type="PANTHER" id="PTHR11614">
    <property type="entry name" value="PHOSPHOLIPASE-RELATED"/>
    <property type="match status" value="1"/>
</dbReference>
<organism evidence="3 4">
    <name type="scientific">Rheinheimera mesophila</name>
    <dbReference type="NCBI Taxonomy" id="1547515"/>
    <lineage>
        <taxon>Bacteria</taxon>
        <taxon>Pseudomonadati</taxon>
        <taxon>Pseudomonadota</taxon>
        <taxon>Gammaproteobacteria</taxon>
        <taxon>Chromatiales</taxon>
        <taxon>Chromatiaceae</taxon>
        <taxon>Rheinheimera</taxon>
    </lineage>
</organism>
<feature type="domain" description="Serine aminopeptidase S33" evidence="2">
    <location>
        <begin position="69"/>
        <end position="330"/>
    </location>
</feature>
<evidence type="ECO:0000313" key="3">
    <source>
        <dbReference type="EMBL" id="RRJ18453.1"/>
    </source>
</evidence>
<proteinExistence type="predicted"/>
<evidence type="ECO:0000256" key="1">
    <source>
        <dbReference type="SAM" id="SignalP"/>
    </source>
</evidence>
<sequence>MKLTSAVLCVALAANVLASPLLRADEFTLRYQQQIAPFWQTVQPQQLKLQDGSHIHYVLLSAAQNAAIPKATVVVVNGRTESYLKYKELAYELTQQGYQVLMFDHRGQGLSERLTANPHKGHIEAFQQYVDDMHQLISRVLLAQPAQQPLYLIGHSMGGAISTLYLQQHPQVFQKAALSAPMHGINGKLFYDEADACRLASLVSVFSTEGYAGFVDKAYDTRPFEGNELTGSEVRYQWMQELYQQNPQLQLGGATWGWLNAACAVLPQMQQQTAKIKIPLLLMQAELDSIVSASAQQQFCTLLAENPDSGCVGGLQPIKGAKHELLFEQDDIRQQVLDKIQAYFAAD</sequence>
<accession>A0A3P3QDP3</accession>
<feature type="chain" id="PRO_5018302936" evidence="1">
    <location>
        <begin position="25"/>
        <end position="347"/>
    </location>
</feature>
<gene>
    <name evidence="3" type="ORF">EIK76_16995</name>
</gene>
<evidence type="ECO:0000259" key="2">
    <source>
        <dbReference type="Pfam" id="PF12146"/>
    </source>
</evidence>
<dbReference type="Proteomes" id="UP000276260">
    <property type="component" value="Unassembled WGS sequence"/>
</dbReference>
<dbReference type="Gene3D" id="3.40.50.1820">
    <property type="entry name" value="alpha/beta hydrolase"/>
    <property type="match status" value="1"/>
</dbReference>
<dbReference type="GO" id="GO:0016787">
    <property type="term" value="F:hydrolase activity"/>
    <property type="evidence" value="ECO:0007669"/>
    <property type="project" value="UniProtKB-KW"/>
</dbReference>
<protein>
    <submittedName>
        <fullName evidence="3">Alpha/beta fold hydrolase</fullName>
    </submittedName>
</protein>
<name>A0A3P3QDP3_9GAMM</name>
<keyword evidence="1" id="KW-0732">Signal</keyword>